<name>A0ABQ9MWY5_HEVBR</name>
<dbReference type="InterPro" id="IPR032632">
    <property type="entry name" value="Peptidase_M16_M"/>
</dbReference>
<keyword evidence="4" id="KW-0378">Hydrolase</keyword>
<dbReference type="InterPro" id="IPR054734">
    <property type="entry name" value="PqqF-like_C_4"/>
</dbReference>
<dbReference type="Pfam" id="PF16187">
    <property type="entry name" value="Peptidase_M16_M"/>
    <property type="match status" value="1"/>
</dbReference>
<dbReference type="Gene3D" id="3.30.830.10">
    <property type="entry name" value="Metalloenzyme, LuxS/M16 peptidase-like"/>
    <property type="match status" value="4"/>
</dbReference>
<dbReference type="PANTHER" id="PTHR43690">
    <property type="entry name" value="NARDILYSIN"/>
    <property type="match status" value="1"/>
</dbReference>
<evidence type="ECO:0000256" key="4">
    <source>
        <dbReference type="ARBA" id="ARBA00022801"/>
    </source>
</evidence>
<dbReference type="Pfam" id="PF22456">
    <property type="entry name" value="PqqF-like_C_4"/>
    <property type="match status" value="1"/>
</dbReference>
<evidence type="ECO:0000256" key="6">
    <source>
        <dbReference type="ARBA" id="ARBA00023049"/>
    </source>
</evidence>
<feature type="domain" description="Peptidase M16 N-terminal" evidence="8">
    <location>
        <begin position="30"/>
        <end position="164"/>
    </location>
</feature>
<evidence type="ECO:0000259" key="9">
    <source>
        <dbReference type="Pfam" id="PF05193"/>
    </source>
</evidence>
<dbReference type="InterPro" id="IPR011765">
    <property type="entry name" value="Pept_M16_N"/>
</dbReference>
<sequence length="968" mass="112118">MATEVEVEIVKPHTDKREYRRIVLKNSLEVLLISDPDTDKSAASMDVGVGYSSDPVGLEGLAHFLEHMLFYASEKYPMEGSYSEYILENGGQYNAYTSYEHTNYHFEVNSDCFEEALDRFAQFFLGPLLSADATMREIKAVDSENEKNLLSDGWRMPQLQKHLSDEKHPYHKFGTGNWETLEVQPKAKGLDTRHELIKFYEENYSANLMHLVIYAKENLNAIQSIVEDKFQEIRSNNRDYISFPGQPCTSKHLQILVKAVPIEQGHKLRIVWPITPSILHYKEGPCNYLSHLIGHEGEGSLFSILKSLGWATSLYANEDGQNREFSFFKVTIDLTDDGHEHMQDVVALLFKYIHLLQESGVRKWIFDELAGICETNFHYQDKISPIYYAIEIASNMQLYPPKDWLVQSSMPSKFSPSIIQSVMNQLSPTNARIFWVSKEFEGQTDLVEPWYKTAYSVEDITDSMIQEWISSAPNENLHLPAPNMFIPTDLLLKDTGTQEKVKFPVLVRKSSYASLWYKPDTRFSTPKAYVKIDFNCPFAKSSPEAEVLTVIFTQLLEDYLNEYAYHASVAGLYYDIYMAASGFQVILTGYNDKLRTLLENVIGKIAKFYVNPDRFAVIKEKLRKDYENNKFEQPYEQAMYYCYLLLCDQKWPWMEKLEVLPHLEAEDLIKFTPMMLSRAFLECYIAGNIECSEAESIIQYVEDVFFKGPNPICQPLFPSQHLTNRVIKLERGMSYVYPIKGLNPSNENSALVHYIQVHQDEFMLNVKLQLFTLIATQPTFQQLRTVEQLGYITHLTRRNDYGIRGLQFIVQSTVKDPGYIDLRVEAFLRLFENKIYEMTDVEFKSNVKALIDTKLEKHKNLWEESGFYWHEIVVGTLKFDRIECEVAALERLTKQEFVDFFDEYIRIGAPQKRTLSIRVYGSLHSLAYTSDTGEQAELNKVQIEDIYSFRRSQALHSSFKGSFGRTKL</sequence>
<dbReference type="InterPro" id="IPR050626">
    <property type="entry name" value="Peptidase_M16"/>
</dbReference>
<dbReference type="PANTHER" id="PTHR43690:SF27">
    <property type="entry name" value="INSULIN-DEGRADING ENZYME-LIKE 1, PEROXISOMAL"/>
    <property type="match status" value="1"/>
</dbReference>
<organism evidence="12 13">
    <name type="scientific">Hevea brasiliensis</name>
    <name type="common">Para rubber tree</name>
    <name type="synonym">Siphonia brasiliensis</name>
    <dbReference type="NCBI Taxonomy" id="3981"/>
    <lineage>
        <taxon>Eukaryota</taxon>
        <taxon>Viridiplantae</taxon>
        <taxon>Streptophyta</taxon>
        <taxon>Embryophyta</taxon>
        <taxon>Tracheophyta</taxon>
        <taxon>Spermatophyta</taxon>
        <taxon>Magnoliopsida</taxon>
        <taxon>eudicotyledons</taxon>
        <taxon>Gunneridae</taxon>
        <taxon>Pentapetalae</taxon>
        <taxon>rosids</taxon>
        <taxon>fabids</taxon>
        <taxon>Malpighiales</taxon>
        <taxon>Euphorbiaceae</taxon>
        <taxon>Crotonoideae</taxon>
        <taxon>Micrandreae</taxon>
        <taxon>Hevea</taxon>
    </lineage>
</organism>
<evidence type="ECO:0000256" key="2">
    <source>
        <dbReference type="ARBA" id="ARBA00022670"/>
    </source>
</evidence>
<comment type="caution">
    <text evidence="12">The sequence shown here is derived from an EMBL/GenBank/DDBJ whole genome shotgun (WGS) entry which is preliminary data.</text>
</comment>
<protein>
    <recommendedName>
        <fullName evidence="14">Insulin-degrading enzyme-like 1, peroxisomal</fullName>
    </recommendedName>
</protein>
<dbReference type="EMBL" id="JARPOI010000003">
    <property type="protein sequence ID" value="KAJ9184807.1"/>
    <property type="molecule type" value="Genomic_DNA"/>
</dbReference>
<feature type="domain" description="Coenzyme PQQ synthesis protein F-like C-terminal lobe" evidence="11">
    <location>
        <begin position="773"/>
        <end position="869"/>
    </location>
</feature>
<keyword evidence="2" id="KW-0645">Protease</keyword>
<dbReference type="Pfam" id="PF00675">
    <property type="entry name" value="Peptidase_M16"/>
    <property type="match status" value="1"/>
</dbReference>
<keyword evidence="3" id="KW-0479">Metal-binding</keyword>
<keyword evidence="5" id="KW-0862">Zinc</keyword>
<evidence type="ECO:0008006" key="14">
    <source>
        <dbReference type="Google" id="ProtNLM"/>
    </source>
</evidence>
<feature type="domain" description="Peptidase M16 C-terminal" evidence="9">
    <location>
        <begin position="192"/>
        <end position="368"/>
    </location>
</feature>
<dbReference type="InterPro" id="IPR011249">
    <property type="entry name" value="Metalloenz_LuxS/M16"/>
</dbReference>
<dbReference type="InterPro" id="IPR001431">
    <property type="entry name" value="Pept_M16_Zn_BS"/>
</dbReference>
<dbReference type="PROSITE" id="PS00143">
    <property type="entry name" value="INSULINASE"/>
    <property type="match status" value="1"/>
</dbReference>
<evidence type="ECO:0000313" key="13">
    <source>
        <dbReference type="Proteomes" id="UP001174677"/>
    </source>
</evidence>
<evidence type="ECO:0000313" key="12">
    <source>
        <dbReference type="EMBL" id="KAJ9184807.1"/>
    </source>
</evidence>
<reference evidence="12" key="1">
    <citation type="journal article" date="2023" name="Plant Biotechnol. J.">
        <title>Chromosome-level wild Hevea brasiliensis genome provides new tools for genomic-assisted breeding and valuable loci to elevate rubber yield.</title>
        <authorList>
            <person name="Cheng H."/>
            <person name="Song X."/>
            <person name="Hu Y."/>
            <person name="Wu T."/>
            <person name="Yang Q."/>
            <person name="An Z."/>
            <person name="Feng S."/>
            <person name="Deng Z."/>
            <person name="Wu W."/>
            <person name="Zeng X."/>
            <person name="Tu M."/>
            <person name="Wang X."/>
            <person name="Huang H."/>
        </authorList>
    </citation>
    <scope>NUCLEOTIDE SEQUENCE</scope>
    <source>
        <strain evidence="12">MT/VB/25A 57/8</strain>
    </source>
</reference>
<evidence type="ECO:0000259" key="11">
    <source>
        <dbReference type="Pfam" id="PF22456"/>
    </source>
</evidence>
<evidence type="ECO:0000259" key="8">
    <source>
        <dbReference type="Pfam" id="PF00675"/>
    </source>
</evidence>
<feature type="domain" description="Peptidase M16 middle/third" evidence="10">
    <location>
        <begin position="377"/>
        <end position="658"/>
    </location>
</feature>
<keyword evidence="6" id="KW-0482">Metalloprotease</keyword>
<dbReference type="Pfam" id="PF05193">
    <property type="entry name" value="Peptidase_M16_C"/>
    <property type="match status" value="1"/>
</dbReference>
<evidence type="ECO:0000256" key="7">
    <source>
        <dbReference type="RuleBase" id="RU004447"/>
    </source>
</evidence>
<comment type="similarity">
    <text evidence="1 7">Belongs to the peptidase M16 family.</text>
</comment>
<evidence type="ECO:0000256" key="5">
    <source>
        <dbReference type="ARBA" id="ARBA00022833"/>
    </source>
</evidence>
<dbReference type="InterPro" id="IPR007863">
    <property type="entry name" value="Peptidase_M16_C"/>
</dbReference>
<evidence type="ECO:0000259" key="10">
    <source>
        <dbReference type="Pfam" id="PF16187"/>
    </source>
</evidence>
<evidence type="ECO:0000256" key="3">
    <source>
        <dbReference type="ARBA" id="ARBA00022723"/>
    </source>
</evidence>
<dbReference type="SUPFAM" id="SSF63411">
    <property type="entry name" value="LuxS/MPP-like metallohydrolase"/>
    <property type="match status" value="4"/>
</dbReference>
<dbReference type="Proteomes" id="UP001174677">
    <property type="component" value="Chromosome 3"/>
</dbReference>
<gene>
    <name evidence="12" type="ORF">P3X46_004495</name>
</gene>
<evidence type="ECO:0000256" key="1">
    <source>
        <dbReference type="ARBA" id="ARBA00007261"/>
    </source>
</evidence>
<keyword evidence="13" id="KW-1185">Reference proteome</keyword>
<proteinExistence type="inferred from homology"/>
<accession>A0ABQ9MWY5</accession>